<evidence type="ECO:0000256" key="5">
    <source>
        <dbReference type="ARBA" id="ARBA00022847"/>
    </source>
</evidence>
<dbReference type="NCBIfam" id="NF008440">
    <property type="entry name" value="PRK11283.1"/>
    <property type="match status" value="1"/>
</dbReference>
<accession>A0A334RZ37</accession>
<evidence type="ECO:0000256" key="7">
    <source>
        <dbReference type="ARBA" id="ARBA00023136"/>
    </source>
</evidence>
<dbReference type="KEGG" id="ano:RR32_15905"/>
<reference evidence="11 14" key="2">
    <citation type="submission" date="2017-05" db="EMBL/GenBank/DDBJ databases">
        <authorList>
            <person name="Kreiswirth B."/>
            <person name="Manca C."/>
            <person name="Chen L."/>
            <person name="Evans S."/>
            <person name="Fowler V."/>
            <person name="Patel R."/>
            <person name="Chambers H."/>
            <person name="Bonomo R."/>
            <person name="Paul V."/>
            <person name="Sankar J."/>
            <person name="Gaind R."/>
            <person name="Ray P."/>
            <person name="Gautam V."/>
            <person name="Biswal M."/>
            <person name="Datta S."/>
            <person name="Walia K."/>
            <person name="Adams M."/>
            <person name="Nelson K."/>
            <person name="Sutton G."/>
            <person name="Fouts D."/>
            <person name="Hujer K."/>
            <person name="Hujer A."/>
        </authorList>
    </citation>
    <scope>NUCLEOTIDE SEQUENCE [LARGE SCALE GENOMIC DNA]</scope>
    <source>
        <strain evidence="11 14">PR324</strain>
    </source>
</reference>
<evidence type="ECO:0000256" key="4">
    <source>
        <dbReference type="ARBA" id="ARBA00022692"/>
    </source>
</evidence>
<dbReference type="EMBL" id="CP014019">
    <property type="protein sequence ID" value="AVF45628.1"/>
    <property type="molecule type" value="Genomic_DNA"/>
</dbReference>
<dbReference type="GO" id="GO:0005280">
    <property type="term" value="F:amino acid:proton symporter activity"/>
    <property type="evidence" value="ECO:0007669"/>
    <property type="project" value="UniProtKB-UniRule"/>
</dbReference>
<feature type="transmembrane region" description="Helical" evidence="8">
    <location>
        <begin position="233"/>
        <end position="253"/>
    </location>
</feature>
<evidence type="ECO:0000256" key="1">
    <source>
        <dbReference type="ARBA" id="ARBA00004651"/>
    </source>
</evidence>
<dbReference type="SUPFAM" id="SSF118215">
    <property type="entry name" value="Proton glutamate symport protein"/>
    <property type="match status" value="1"/>
</dbReference>
<evidence type="ECO:0000256" key="6">
    <source>
        <dbReference type="ARBA" id="ARBA00022989"/>
    </source>
</evidence>
<keyword evidence="7 8" id="KW-0472">Membrane</keyword>
<keyword evidence="8" id="KW-0997">Cell inner membrane</keyword>
<keyword evidence="6 8" id="KW-1133">Transmembrane helix</keyword>
<dbReference type="EMBL" id="CP045560">
    <property type="protein sequence ID" value="QGA42777.1"/>
    <property type="molecule type" value="Genomic_DNA"/>
</dbReference>
<dbReference type="PANTHER" id="PTHR42865:SF7">
    <property type="entry name" value="PROTON_GLUTAMATE-ASPARTATE SYMPORTER"/>
    <property type="match status" value="1"/>
</dbReference>
<dbReference type="InterPro" id="IPR001991">
    <property type="entry name" value="Na-dicarboxylate_symporter"/>
</dbReference>
<dbReference type="Pfam" id="PF00375">
    <property type="entry name" value="SDF"/>
    <property type="match status" value="1"/>
</dbReference>
<dbReference type="InterPro" id="IPR018107">
    <property type="entry name" value="Na-dicarboxylate_symporter_CS"/>
</dbReference>
<sequence>MKNFKFSLAWQILIALILGIVVGAVLHNQPEIKDSIVNNVLTPLGKIFISLIKMIVIPIVFSTLILGIAGVGSTKSLGRLGFKTILYFEIITTIAILVGLVAANIFHPGSGIDMSQLVQTDISQYKHTTEEVQSQSHGIIQTILSLIPTNIISSMAHGEMLPVIFFAVLFGIGLSSLPATTKDPLLNVFHAVSETMFRVTHIIMKYAPVGVFGLIAVTVANFGFASLIPLGKLVVLVYGAILFFALVVLGLTAKMFSINIFTLFKILKDELILAYSTASSETVLPRIMQKMEAYGAPKAISSFVIPTGYSFNLDGSTLYQSIAAIFIAQLYGIEMSISQQVILVVTLMITSKGIAGVPGVSFVVLLATLGSVGIPVEGLAFIAGVDRIMDMARTALNVVGNALAVLVISKWEKQYDYEKAAAYEATFK</sequence>
<evidence type="ECO:0000313" key="12">
    <source>
        <dbReference type="EMBL" id="QGA42777.1"/>
    </source>
</evidence>
<feature type="transmembrane region" description="Helical" evidence="8">
    <location>
        <begin position="361"/>
        <end position="383"/>
    </location>
</feature>
<evidence type="ECO:0000256" key="8">
    <source>
        <dbReference type="HAMAP-Rule" id="MF_02063"/>
    </source>
</evidence>
<dbReference type="RefSeq" id="WP_002053256.1">
    <property type="nucleotide sequence ID" value="NZ_BBOO01000003.1"/>
</dbReference>
<dbReference type="Gene3D" id="1.10.3860.10">
    <property type="entry name" value="Sodium:dicarboxylate symporter"/>
    <property type="match status" value="1"/>
</dbReference>
<feature type="transmembrane region" description="Helical" evidence="8">
    <location>
        <begin position="160"/>
        <end position="179"/>
    </location>
</feature>
<evidence type="ECO:0000313" key="15">
    <source>
        <dbReference type="Proteomes" id="UP000237921"/>
    </source>
</evidence>
<dbReference type="HAMAP" id="MF_02063">
    <property type="entry name" value="GltP_subfam"/>
    <property type="match status" value="1"/>
</dbReference>
<keyword evidence="3 8" id="KW-1003">Cell membrane</keyword>
<keyword evidence="2 8" id="KW-0813">Transport</keyword>
<accession>A0A0A7XNZ3</accession>
<keyword evidence="8" id="KW-0029">Amino-acid transport</keyword>
<evidence type="ECO:0000256" key="2">
    <source>
        <dbReference type="ARBA" id="ARBA00022448"/>
    </source>
</evidence>
<dbReference type="InterPro" id="IPR036458">
    <property type="entry name" value="Na:dicarbo_symporter_sf"/>
</dbReference>
<comment type="similarity">
    <text evidence="8">Belongs to the dicarboxylate/amino acid:cation symporter (DAACS) (TC 2.A.23) family. GltP subfamily.</text>
</comment>
<dbReference type="PROSITE" id="PS00714">
    <property type="entry name" value="NA_DICARBOXYL_SYMP_2"/>
    <property type="match status" value="1"/>
</dbReference>
<keyword evidence="5 8" id="KW-0769">Symport</keyword>
<accession>A0A0Q1S009</accession>
<organism evidence="9 15">
    <name type="scientific">Acinetobacter nosocomialis</name>
    <dbReference type="NCBI Taxonomy" id="106654"/>
    <lineage>
        <taxon>Bacteria</taxon>
        <taxon>Pseudomonadati</taxon>
        <taxon>Pseudomonadota</taxon>
        <taxon>Gammaproteobacteria</taxon>
        <taxon>Moraxellales</taxon>
        <taxon>Moraxellaceae</taxon>
        <taxon>Acinetobacter</taxon>
        <taxon>Acinetobacter calcoaceticus/baumannii complex</taxon>
    </lineage>
</organism>
<dbReference type="PANTHER" id="PTHR42865">
    <property type="entry name" value="PROTON/GLUTAMATE-ASPARTATE SYMPORTER"/>
    <property type="match status" value="1"/>
</dbReference>
<evidence type="ECO:0000313" key="16">
    <source>
        <dbReference type="Proteomes" id="UP000325778"/>
    </source>
</evidence>
<comment type="subcellular location">
    <subcellularLocation>
        <location evidence="8">Cell inner membrane</location>
        <topology evidence="8">Multi-pass membrane protein</topology>
    </subcellularLocation>
    <subcellularLocation>
        <location evidence="1">Cell membrane</location>
        <topology evidence="1">Multi-pass membrane protein</topology>
    </subcellularLocation>
</comment>
<feature type="transmembrane region" description="Helical" evidence="8">
    <location>
        <begin position="47"/>
        <end position="72"/>
    </location>
</feature>
<evidence type="ECO:0000313" key="9">
    <source>
        <dbReference type="EMBL" id="AVF45628.1"/>
    </source>
</evidence>
<reference evidence="15" key="4">
    <citation type="submission" date="2017-12" db="EMBL/GenBank/DDBJ databases">
        <title>FDA dAtabase for Regulatory Grade micrObial Sequences (FDA-ARGOS): Supporting development and validation of Infectious Disease Dx tests.</title>
        <authorList>
            <person name="Hoffmann M."/>
            <person name="Allard M."/>
            <person name="Evans P."/>
            <person name="Brown E."/>
            <person name="Tallon L."/>
            <person name="Sadzewicz L."/>
            <person name="Sengamalay N."/>
            <person name="Ott S."/>
            <person name="Godinez A."/>
            <person name="Nagaraj S."/>
            <person name="Vavikolanu K."/>
            <person name="Aluvathingal J."/>
            <person name="Nadendla S."/>
            <person name="Sichtig H."/>
        </authorList>
    </citation>
    <scope>NUCLEOTIDE SEQUENCE [LARGE SCALE GENOMIC DNA]</scope>
    <source>
        <strain evidence="15">FDAARGOS_129</strain>
    </source>
</reference>
<dbReference type="Proteomes" id="UP000027208">
    <property type="component" value="Unassembled WGS sequence"/>
</dbReference>
<dbReference type="GO" id="GO:0006835">
    <property type="term" value="P:dicarboxylic acid transport"/>
    <property type="evidence" value="ECO:0007669"/>
    <property type="project" value="InterPro"/>
</dbReference>
<dbReference type="GO" id="GO:0005886">
    <property type="term" value="C:plasma membrane"/>
    <property type="evidence" value="ECO:0007669"/>
    <property type="project" value="UniProtKB-SubCell"/>
</dbReference>
<evidence type="ECO:0000256" key="3">
    <source>
        <dbReference type="ARBA" id="ARBA00022475"/>
    </source>
</evidence>
<evidence type="ECO:0000313" key="10">
    <source>
        <dbReference type="EMBL" id="KDM58440.1"/>
    </source>
</evidence>
<dbReference type="InterPro" id="IPR034703">
    <property type="entry name" value="GltP"/>
</dbReference>
<dbReference type="Proteomes" id="UP000194767">
    <property type="component" value="Unassembled WGS sequence"/>
</dbReference>
<reference evidence="10 13" key="1">
    <citation type="submission" date="2014-04" db="EMBL/GenBank/DDBJ databases">
        <title>The Genome Sequence of Acinetobacter baumanii BIDMC 57.</title>
        <authorList>
            <consortium name="The Broad Institute Genomics Platform"/>
            <consortium name="The Broad Institute Genome Sequencing Center for Infectious Disease"/>
            <person name="Murphy C."/>
            <person name="Cosimi L."/>
            <person name="Cerqueira G."/>
            <person name="Feldgarden M."/>
            <person name="Earl A."/>
            <person name="Spencer M.D."/>
            <person name="Fodor A."/>
            <person name="Sautter R.L."/>
            <person name="Hung D."/>
            <person name="Onderdonk A.B."/>
            <person name="Ernst C."/>
            <person name="Delaney M."/>
            <person name="DuBois A."/>
            <person name="Young S.K."/>
            <person name="Zeng Q."/>
            <person name="Gargeya S."/>
            <person name="Abouelleil A."/>
            <person name="Alvarado L."/>
            <person name="Chapman S.B."/>
            <person name="Gainer-Dewar J."/>
            <person name="Goldberg J."/>
            <person name="Griggs A."/>
            <person name="Gujja S."/>
            <person name="Hansen M."/>
            <person name="Howarth C."/>
            <person name="Imamovic A."/>
            <person name="Larimer J."/>
            <person name="Pearson M."/>
            <person name="Poon T.W."/>
            <person name="Priest M."/>
            <person name="Roberts A."/>
            <person name="Saif S."/>
            <person name="Shea T."/>
            <person name="Sykes S."/>
            <person name="Wortman J."/>
            <person name="Nusbaum C."/>
            <person name="Birren B."/>
        </authorList>
    </citation>
    <scope>NUCLEOTIDE SEQUENCE [LARGE SCALE GENOMIC DNA]</scope>
    <source>
        <strain evidence="10 13">BIDMC 57</strain>
    </source>
</reference>
<feature type="transmembrane region" description="Helical" evidence="8">
    <location>
        <begin position="206"/>
        <end position="227"/>
    </location>
</feature>
<dbReference type="FunFam" id="1.10.3860.10:FF:000001">
    <property type="entry name" value="C4-dicarboxylate transport protein"/>
    <property type="match status" value="1"/>
</dbReference>
<evidence type="ECO:0000313" key="14">
    <source>
        <dbReference type="Proteomes" id="UP000194767"/>
    </source>
</evidence>
<name>A0A0Q1S009_ACINO</name>
<protein>
    <recommendedName>
        <fullName evidence="8">Probable proton/glutamate-aspartate symporter</fullName>
    </recommendedName>
</protein>
<dbReference type="PRINTS" id="PR00173">
    <property type="entry name" value="EDTRNSPORT"/>
</dbReference>
<dbReference type="EMBL" id="JMUI01000001">
    <property type="protein sequence ID" value="KDM58440.1"/>
    <property type="molecule type" value="Genomic_DNA"/>
</dbReference>
<proteinExistence type="inferred from homology"/>
<reference evidence="12 16" key="5">
    <citation type="journal article" date="2021" name="MSphere">
        <title>Complete Genome Sequencing of Acinetobacter baumannii AC1633 and Acinetobacter nosocomialis AC1530 Unveils a Large Multidrug-Resistant Plasmid Encoding the NDM-1 and OXA-58 Carbapenemases.</title>
        <authorList>
            <person name="Alattraqchi A.G."/>
            <person name="Mohd Rani F."/>
            <person name="A. Rahman N.I."/>
            <person name="Ismail S."/>
            <person name="Cleary D.W."/>
            <person name="Clarke S.C."/>
            <person name="Yeo C.C."/>
        </authorList>
    </citation>
    <scope>NUCLEOTIDE SEQUENCE [LARGE SCALE GENOMIC DNA]</scope>
    <source>
        <strain evidence="12 16">AC1530</strain>
    </source>
</reference>
<dbReference type="AlphaFoldDB" id="A0A0Q1S009"/>
<keyword evidence="4 8" id="KW-0812">Transmembrane</keyword>
<evidence type="ECO:0000313" key="11">
    <source>
        <dbReference type="EMBL" id="OTM01801.1"/>
    </source>
</evidence>
<dbReference type="Proteomes" id="UP000237921">
    <property type="component" value="Chromosome"/>
</dbReference>
<evidence type="ECO:0000313" key="13">
    <source>
        <dbReference type="Proteomes" id="UP000027208"/>
    </source>
</evidence>
<dbReference type="Proteomes" id="UP000325778">
    <property type="component" value="Chromosome"/>
</dbReference>
<feature type="transmembrane region" description="Helical" evidence="8">
    <location>
        <begin position="84"/>
        <end position="106"/>
    </location>
</feature>
<reference evidence="9" key="3">
    <citation type="submission" date="2017-12" db="EMBL/GenBank/DDBJ databases">
        <title>FDA dAtabase for Regulatory Grade micrObial Sequences (FDA-ARGOS): Supporting development and validation of Infectious Disease Dx tests.</title>
        <authorList>
            <person name="Campos J."/>
            <person name="Goldberg B."/>
            <person name="Tallon L."/>
            <person name="Sadzewicz L."/>
            <person name="Sengamalay N."/>
            <person name="Ott S."/>
            <person name="Godinez A."/>
            <person name="Nagaraj S."/>
            <person name="Vavikolanu K."/>
            <person name="Aluvathingal J."/>
            <person name="Nadendla S."/>
            <person name="Nandy P."/>
            <person name="Hobson J."/>
            <person name="Sichtig H."/>
        </authorList>
    </citation>
    <scope>NUCLEOTIDE SEQUENCE</scope>
    <source>
        <strain evidence="9">FDAARGOS_129</strain>
    </source>
</reference>
<gene>
    <name evidence="8 12" type="primary">gltP</name>
    <name evidence="10" type="ORF">AE32_00444</name>
    <name evidence="9" type="ORF">AL533_15260</name>
    <name evidence="11" type="ORF">B9X58_00710</name>
    <name evidence="12" type="ORF">GD578_02150</name>
</gene>
<dbReference type="EMBL" id="NGDO01000002">
    <property type="protein sequence ID" value="OTM01801.1"/>
    <property type="molecule type" value="Genomic_DNA"/>
</dbReference>
<comment type="function">
    <text evidence="8">Catalyzes the proton-dependent transport of glutamate and aspartate.</text>
</comment>
<feature type="transmembrane region" description="Helical" evidence="8">
    <location>
        <begin position="322"/>
        <end position="349"/>
    </location>
</feature>